<feature type="region of interest" description="Disordered" evidence="2">
    <location>
        <begin position="99"/>
        <end position="128"/>
    </location>
</feature>
<dbReference type="GO" id="GO:0051020">
    <property type="term" value="F:GTPase binding"/>
    <property type="evidence" value="ECO:0007669"/>
    <property type="project" value="TreeGrafter"/>
</dbReference>
<dbReference type="InterPro" id="IPR052072">
    <property type="entry name" value="Vascular_dev_regulator"/>
</dbReference>
<reference evidence="4 5" key="1">
    <citation type="submission" date="2019-05" db="EMBL/GenBank/DDBJ databases">
        <title>Another draft genome of Portunus trituberculatus and its Hox gene families provides insights of decapod evolution.</title>
        <authorList>
            <person name="Jeong J.-H."/>
            <person name="Song I."/>
            <person name="Kim S."/>
            <person name="Choi T."/>
            <person name="Kim D."/>
            <person name="Ryu S."/>
            <person name="Kim W."/>
        </authorList>
    </citation>
    <scope>NUCLEOTIDE SEQUENCE [LARGE SCALE GENOMIC DNA]</scope>
    <source>
        <tissue evidence="4">Muscle</tissue>
    </source>
</reference>
<evidence type="ECO:0000256" key="2">
    <source>
        <dbReference type="SAM" id="MobiDB-lite"/>
    </source>
</evidence>
<gene>
    <name evidence="4" type="primary">MYO5A_1</name>
    <name evidence="4" type="ORF">E2C01_013014</name>
</gene>
<accession>A0A5B7DFT6</accession>
<dbReference type="EMBL" id="VSRR010000832">
    <property type="protein sequence ID" value="MPC20083.1"/>
    <property type="molecule type" value="Genomic_DNA"/>
</dbReference>
<organism evidence="4 5">
    <name type="scientific">Portunus trituberculatus</name>
    <name type="common">Swimming crab</name>
    <name type="synonym">Neptunus trituberculatus</name>
    <dbReference type="NCBI Taxonomy" id="210409"/>
    <lineage>
        <taxon>Eukaryota</taxon>
        <taxon>Metazoa</taxon>
        <taxon>Ecdysozoa</taxon>
        <taxon>Arthropoda</taxon>
        <taxon>Crustacea</taxon>
        <taxon>Multicrustacea</taxon>
        <taxon>Malacostraca</taxon>
        <taxon>Eumalacostraca</taxon>
        <taxon>Eucarida</taxon>
        <taxon>Decapoda</taxon>
        <taxon>Pleocyemata</taxon>
        <taxon>Brachyura</taxon>
        <taxon>Eubrachyura</taxon>
        <taxon>Portunoidea</taxon>
        <taxon>Portunidae</taxon>
        <taxon>Portuninae</taxon>
        <taxon>Portunus</taxon>
    </lineage>
</organism>
<feature type="compositionally biased region" description="Low complexity" evidence="2">
    <location>
        <begin position="103"/>
        <end position="115"/>
    </location>
</feature>
<dbReference type="PROSITE" id="PS51126">
    <property type="entry name" value="DILUTE"/>
    <property type="match status" value="1"/>
</dbReference>
<name>A0A5B7DFT6_PORTR</name>
<dbReference type="OrthoDB" id="6108017at2759"/>
<dbReference type="InterPro" id="IPR002710">
    <property type="entry name" value="Dilute_dom"/>
</dbReference>
<evidence type="ECO:0000313" key="4">
    <source>
        <dbReference type="EMBL" id="MPC20083.1"/>
    </source>
</evidence>
<dbReference type="AlphaFoldDB" id="A0A5B7DFT6"/>
<dbReference type="Pfam" id="PF01843">
    <property type="entry name" value="DIL"/>
    <property type="match status" value="1"/>
</dbReference>
<sequence length="417" mass="47827">MSTYCRQLEDELKKEKQRLHETETDYKGELERLRRDNERQQKLLAQNLCKSDATNSETLLQSEIMRLTSENLNLQGQVDNLTEQLKKYKRSLRAYAKKLKEAGGSSSKRSSAQGSPYGGDPTDMLDVNTTNEGEVLPIIRKKEREYMGMFEYDRREEMQIIRVLGVIKLMEEKVQPLIVPSILEHEAIAGLSGNKPGGMRGRTGSVARELESPVEPQKALDLLLKEMTQFYRTLAMFGTDPELITQVFRQIFYFICAGSLNNLLLRKDMCHWSKGMQIRYNLSHLEQWTRDMRLHESGVTDTLAPIIQAAQLLQARKSDDDVHSICDMCDKLSVSQIIKILNLYTPADEFEDRVPISFIHKIQAKLQERAEGEQAQATLLMNTKFAFPVRFPFNPSSIHLEDIELPDALPLTMLKKV</sequence>
<keyword evidence="1" id="KW-0175">Coiled coil</keyword>
<proteinExistence type="predicted"/>
<feature type="domain" description="Dilute" evidence="3">
    <location>
        <begin position="123"/>
        <end position="368"/>
    </location>
</feature>
<feature type="coiled-coil region" evidence="1">
    <location>
        <begin position="5"/>
        <end position="98"/>
    </location>
</feature>
<dbReference type="PANTHER" id="PTHR16027">
    <property type="entry name" value="DILUTE DOMAIN-CONTAINING PROTEIN YPR089W"/>
    <property type="match status" value="1"/>
</dbReference>
<protein>
    <submittedName>
        <fullName evidence="4">Unconventional myosin-Va</fullName>
    </submittedName>
</protein>
<evidence type="ECO:0000256" key="1">
    <source>
        <dbReference type="SAM" id="Coils"/>
    </source>
</evidence>
<comment type="caution">
    <text evidence="4">The sequence shown here is derived from an EMBL/GenBank/DDBJ whole genome shotgun (WGS) entry which is preliminary data.</text>
</comment>
<dbReference type="PANTHER" id="PTHR16027:SF6">
    <property type="entry name" value="DILUTE DOMAIN-CONTAINING PROTEIN"/>
    <property type="match status" value="1"/>
</dbReference>
<dbReference type="Proteomes" id="UP000324222">
    <property type="component" value="Unassembled WGS sequence"/>
</dbReference>
<evidence type="ECO:0000313" key="5">
    <source>
        <dbReference type="Proteomes" id="UP000324222"/>
    </source>
</evidence>
<dbReference type="SMART" id="SM01132">
    <property type="entry name" value="DIL"/>
    <property type="match status" value="1"/>
</dbReference>
<keyword evidence="5" id="KW-1185">Reference proteome</keyword>
<evidence type="ECO:0000259" key="3">
    <source>
        <dbReference type="PROSITE" id="PS51126"/>
    </source>
</evidence>